<reference evidence="1 4" key="3">
    <citation type="submission" date="2019-12" db="EMBL/GenBank/DDBJ databases">
        <title>Draft Genome Sequences of Six Type Strains of the Genus Massilia.</title>
        <authorList>
            <person name="Miess H."/>
            <person name="Frediansyah A."/>
            <person name="Goeker M."/>
            <person name="Gross H."/>
        </authorList>
    </citation>
    <scope>NUCLEOTIDE SEQUENCE [LARGE SCALE GENOMIC DNA]</scope>
    <source>
        <strain evidence="1 4">DSM 26639</strain>
    </source>
</reference>
<dbReference type="Gene3D" id="4.10.410.40">
    <property type="match status" value="1"/>
</dbReference>
<dbReference type="EMBL" id="CP046904">
    <property type="protein sequence ID" value="QGZ41544.1"/>
    <property type="molecule type" value="Genomic_DNA"/>
</dbReference>
<dbReference type="AlphaFoldDB" id="A0A562Q470"/>
<proteinExistence type="predicted"/>
<reference evidence="2 3" key="1">
    <citation type="journal article" date="2015" name="Stand. Genomic Sci.">
        <title>Genomic Encyclopedia of Bacterial and Archaeal Type Strains, Phase III: the genomes of soil and plant-associated and newly described type strains.</title>
        <authorList>
            <person name="Whitman W.B."/>
            <person name="Woyke T."/>
            <person name="Klenk H.P."/>
            <person name="Zhou Y."/>
            <person name="Lilburn T.G."/>
            <person name="Beck B.J."/>
            <person name="De Vos P."/>
            <person name="Vandamme P."/>
            <person name="Eisen J.A."/>
            <person name="Garrity G."/>
            <person name="Hugenholtz P."/>
            <person name="Kyrpides N.C."/>
        </authorList>
    </citation>
    <scope>NUCLEOTIDE SEQUENCE [LARGE SCALE GENOMIC DNA]</scope>
    <source>
        <strain evidence="2 3">CGMCC 1.10685</strain>
    </source>
</reference>
<dbReference type="Proteomes" id="UP000315112">
    <property type="component" value="Unassembled WGS sequence"/>
</dbReference>
<reference evidence="2" key="2">
    <citation type="submission" date="2019-07" db="EMBL/GenBank/DDBJ databases">
        <authorList>
            <person name="Whitman W."/>
            <person name="Huntemann M."/>
            <person name="Clum A."/>
            <person name="Pillay M."/>
            <person name="Palaniappan K."/>
            <person name="Varghese N."/>
            <person name="Mikhailova N."/>
            <person name="Stamatis D."/>
            <person name="Reddy T."/>
            <person name="Daum C."/>
            <person name="Shapiro N."/>
            <person name="Ivanova N."/>
            <person name="Kyrpides N."/>
            <person name="Woyke T."/>
        </authorList>
    </citation>
    <scope>NUCLEOTIDE SEQUENCE</scope>
    <source>
        <strain evidence="2">CGMCC 1.10685</strain>
    </source>
</reference>
<dbReference type="OrthoDB" id="8755976at2"/>
<evidence type="ECO:0000313" key="1">
    <source>
        <dbReference type="EMBL" id="QGZ41544.1"/>
    </source>
</evidence>
<name>A0A562Q470_9BURK</name>
<gene>
    <name evidence="1" type="ORF">GO485_22465</name>
    <name evidence="2" type="ORF">IP92_00505</name>
</gene>
<evidence type="ECO:0000313" key="4">
    <source>
        <dbReference type="Proteomes" id="UP000437862"/>
    </source>
</evidence>
<dbReference type="RefSeq" id="WP_145872930.1">
    <property type="nucleotide sequence ID" value="NZ_CP046904.1"/>
</dbReference>
<dbReference type="EMBL" id="VLKW01000001">
    <property type="protein sequence ID" value="TWI51518.1"/>
    <property type="molecule type" value="Genomic_DNA"/>
</dbReference>
<evidence type="ECO:0000313" key="3">
    <source>
        <dbReference type="Proteomes" id="UP000315112"/>
    </source>
</evidence>
<sequence>MSGENVTTVAGTELWVATALPATYTEAGYEALAWKKVGEVTDVPSVLGRTYNTSTHAPVDKAQQIEKKGSYKLGSADWKMGWDENDEGQKICFAASLDYDVLSFKVVKQNGSKRYFTAQVSKFTEDQGTVDSNVVGAMSLLRQTDTIRSAA</sequence>
<evidence type="ECO:0000313" key="2">
    <source>
        <dbReference type="EMBL" id="TWI51518.1"/>
    </source>
</evidence>
<dbReference type="Proteomes" id="UP000437862">
    <property type="component" value="Chromosome"/>
</dbReference>
<organism evidence="2 3">
    <name type="scientific">Pseudoduganella flava</name>
    <dbReference type="NCBI Taxonomy" id="871742"/>
    <lineage>
        <taxon>Bacteria</taxon>
        <taxon>Pseudomonadati</taxon>
        <taxon>Pseudomonadota</taxon>
        <taxon>Betaproteobacteria</taxon>
        <taxon>Burkholderiales</taxon>
        <taxon>Oxalobacteraceae</taxon>
        <taxon>Telluria group</taxon>
        <taxon>Pseudoduganella</taxon>
    </lineage>
</organism>
<accession>A0A562Q470</accession>
<protein>
    <recommendedName>
        <fullName evidence="5">Phage tail protein</fullName>
    </recommendedName>
</protein>
<keyword evidence="4" id="KW-1185">Reference proteome</keyword>
<evidence type="ECO:0008006" key="5">
    <source>
        <dbReference type="Google" id="ProtNLM"/>
    </source>
</evidence>